<feature type="region of interest" description="Disordered" evidence="1">
    <location>
        <begin position="164"/>
        <end position="187"/>
    </location>
</feature>
<reference evidence="2 3" key="1">
    <citation type="journal article" date="2019" name="Nat. Ecol. Evol.">
        <title>Megaphylogeny resolves global patterns of mushroom evolution.</title>
        <authorList>
            <person name="Varga T."/>
            <person name="Krizsan K."/>
            <person name="Foldi C."/>
            <person name="Dima B."/>
            <person name="Sanchez-Garcia M."/>
            <person name="Sanchez-Ramirez S."/>
            <person name="Szollosi G.J."/>
            <person name="Szarkandi J.G."/>
            <person name="Papp V."/>
            <person name="Albert L."/>
            <person name="Andreopoulos W."/>
            <person name="Angelini C."/>
            <person name="Antonin V."/>
            <person name="Barry K.W."/>
            <person name="Bougher N.L."/>
            <person name="Buchanan P."/>
            <person name="Buyck B."/>
            <person name="Bense V."/>
            <person name="Catcheside P."/>
            <person name="Chovatia M."/>
            <person name="Cooper J."/>
            <person name="Damon W."/>
            <person name="Desjardin D."/>
            <person name="Finy P."/>
            <person name="Geml J."/>
            <person name="Haridas S."/>
            <person name="Hughes K."/>
            <person name="Justo A."/>
            <person name="Karasinski D."/>
            <person name="Kautmanova I."/>
            <person name="Kiss B."/>
            <person name="Kocsube S."/>
            <person name="Kotiranta H."/>
            <person name="LaButti K.M."/>
            <person name="Lechner B.E."/>
            <person name="Liimatainen K."/>
            <person name="Lipzen A."/>
            <person name="Lukacs Z."/>
            <person name="Mihaltcheva S."/>
            <person name="Morgado L.N."/>
            <person name="Niskanen T."/>
            <person name="Noordeloos M.E."/>
            <person name="Ohm R.A."/>
            <person name="Ortiz-Santana B."/>
            <person name="Ovrebo C."/>
            <person name="Racz N."/>
            <person name="Riley R."/>
            <person name="Savchenko A."/>
            <person name="Shiryaev A."/>
            <person name="Soop K."/>
            <person name="Spirin V."/>
            <person name="Szebenyi C."/>
            <person name="Tomsovsky M."/>
            <person name="Tulloss R.E."/>
            <person name="Uehling J."/>
            <person name="Grigoriev I.V."/>
            <person name="Vagvolgyi C."/>
            <person name="Papp T."/>
            <person name="Martin F.M."/>
            <person name="Miettinen O."/>
            <person name="Hibbett D.S."/>
            <person name="Nagy L.G."/>
        </authorList>
    </citation>
    <scope>NUCLEOTIDE SEQUENCE [LARGE SCALE GENOMIC DNA]</scope>
    <source>
        <strain evidence="2 3">CBS 121175</strain>
    </source>
</reference>
<proteinExistence type="predicted"/>
<evidence type="ECO:0000256" key="1">
    <source>
        <dbReference type="SAM" id="MobiDB-lite"/>
    </source>
</evidence>
<protein>
    <submittedName>
        <fullName evidence="2">Uncharacterized protein</fullName>
    </submittedName>
</protein>
<name>A0A5C3KK41_COPMA</name>
<gene>
    <name evidence="2" type="ORF">FA15DRAFT_708280</name>
</gene>
<keyword evidence="3" id="KW-1185">Reference proteome</keyword>
<evidence type="ECO:0000313" key="2">
    <source>
        <dbReference type="EMBL" id="TFK20243.1"/>
    </source>
</evidence>
<dbReference type="Proteomes" id="UP000307440">
    <property type="component" value="Unassembled WGS sequence"/>
</dbReference>
<evidence type="ECO:0000313" key="3">
    <source>
        <dbReference type="Proteomes" id="UP000307440"/>
    </source>
</evidence>
<dbReference type="AlphaFoldDB" id="A0A5C3KK41"/>
<dbReference type="EMBL" id="ML210307">
    <property type="protein sequence ID" value="TFK20243.1"/>
    <property type="molecule type" value="Genomic_DNA"/>
</dbReference>
<organism evidence="2 3">
    <name type="scientific">Coprinopsis marcescibilis</name>
    <name type="common">Agaric fungus</name>
    <name type="synonym">Psathyrella marcescibilis</name>
    <dbReference type="NCBI Taxonomy" id="230819"/>
    <lineage>
        <taxon>Eukaryota</taxon>
        <taxon>Fungi</taxon>
        <taxon>Dikarya</taxon>
        <taxon>Basidiomycota</taxon>
        <taxon>Agaricomycotina</taxon>
        <taxon>Agaricomycetes</taxon>
        <taxon>Agaricomycetidae</taxon>
        <taxon>Agaricales</taxon>
        <taxon>Agaricineae</taxon>
        <taxon>Psathyrellaceae</taxon>
        <taxon>Coprinopsis</taxon>
    </lineage>
</organism>
<feature type="compositionally biased region" description="Basic residues" evidence="1">
    <location>
        <begin position="175"/>
        <end position="187"/>
    </location>
</feature>
<accession>A0A5C3KK41</accession>
<sequence>MVQGSSDVASQFFTELSTVSSGLPMLLSPIGLPSSTTPTRFRLAQLSDHLGTTRTRSQLMLASSMMHDYPRRYLTSKRGVETLAAQSIGKTHPFYDHPTRPRLSSAEDSFDSSLVYLGQGLATLSELYRARVETARSCVPGSCFPVEGRHQLLVCSPVLGTGLTVRSGDNDRTRHPIRRHKASPTTP</sequence>